<keyword evidence="2" id="KW-1185">Reference proteome</keyword>
<reference evidence="1" key="1">
    <citation type="submission" date="2013-12" db="EMBL/GenBank/DDBJ databases">
        <authorList>
            <person name="Omoto C.K."/>
            <person name="Sibley D."/>
            <person name="Venepally P."/>
            <person name="Hadjithomas M."/>
            <person name="Karamycheva S."/>
            <person name="Brunk B."/>
            <person name="Roos D."/>
            <person name="Caler E."/>
            <person name="Lorenzi H."/>
        </authorList>
    </citation>
    <scope>NUCLEOTIDE SEQUENCE</scope>
</reference>
<dbReference type="GeneID" id="22910863"/>
<dbReference type="AlphaFoldDB" id="A0A023BCD6"/>
<dbReference type="Proteomes" id="UP000019763">
    <property type="component" value="Unassembled WGS sequence"/>
</dbReference>
<sequence length="531" mass="59634">MKTTKCRSEEAGLWMRGVVAFLNGLGVPAKPSELQEEAPFGAAEAPQAPWGAEFETLVATLTVGPRARAVTMHHMRNLLASQVLQDGPPEEVVERFRTLCAQALTAERQPGPFYLRRVVEEYEQWTHAGISEVREWLESDVTAEAKVRRLKRTYKWLASHAAPPRTLQDAAIPMYLFPANDGSCRIMRSPPALARWAHYLRSARDMTPQRRLKTLLVLSRWNPIQACQAVRPLHEMTCVHEHILSSLENLNQRLTITDNELRETAAAAFYDTEAAGTPEAEAAATPAGAPTVAAGVSGVAGQVDEAFEQTVADVAEFISAMKESLNADLEEFSTVSGVNRKDLIESRIRERSSWGMLQRWMNKLAARRFRSLRKRYSEAYEQCTDRFLATYFDNAVDEFGGGEFPVAGFPVGSEVKIHSFADYRNRDLRDRAWMEEVLVRGLVHVLRSYQEPAEFVTRLITHETVTFTLPILQVYEAYETAASELVDKVALEQAYEYAARALMVLLVTLSQQLTSPPQPSWINRLVGLFGF</sequence>
<comment type="caution">
    <text evidence="1">The sequence shown here is derived from an EMBL/GenBank/DDBJ whole genome shotgun (WGS) entry which is preliminary data.</text>
</comment>
<accession>A0A023BCD6</accession>
<organism evidence="1 2">
    <name type="scientific">Gregarina niphandrodes</name>
    <name type="common">Septate eugregarine</name>
    <dbReference type="NCBI Taxonomy" id="110365"/>
    <lineage>
        <taxon>Eukaryota</taxon>
        <taxon>Sar</taxon>
        <taxon>Alveolata</taxon>
        <taxon>Apicomplexa</taxon>
        <taxon>Conoidasida</taxon>
        <taxon>Gregarinasina</taxon>
        <taxon>Eugregarinorida</taxon>
        <taxon>Gregarinidae</taxon>
        <taxon>Gregarina</taxon>
    </lineage>
</organism>
<evidence type="ECO:0000313" key="2">
    <source>
        <dbReference type="Proteomes" id="UP000019763"/>
    </source>
</evidence>
<proteinExistence type="predicted"/>
<evidence type="ECO:0000313" key="1">
    <source>
        <dbReference type="EMBL" id="EZG82430.1"/>
    </source>
</evidence>
<dbReference type="EMBL" id="AFNH02000121">
    <property type="protein sequence ID" value="EZG82430.1"/>
    <property type="molecule type" value="Genomic_DNA"/>
</dbReference>
<gene>
    <name evidence="1" type="ORF">GNI_016550</name>
</gene>
<dbReference type="VEuPathDB" id="CryptoDB:GNI_016550"/>
<protein>
    <submittedName>
        <fullName evidence="1">Uncharacterized protein</fullName>
    </submittedName>
</protein>
<dbReference type="RefSeq" id="XP_011128999.1">
    <property type="nucleotide sequence ID" value="XM_011130697.1"/>
</dbReference>
<name>A0A023BCD6_GRENI</name>